<protein>
    <recommendedName>
        <fullName evidence="3">dTDP-4-dehydrorhamnose 3,5-epimerase</fullName>
    </recommendedName>
</protein>
<sequence length="164" mass="18692">MKIVKIEKNRKKEKIIWGLKPGISLKKLESIQGGMAQFYTPQSSDETMLVQVPRGTIDELFVHHFQTDQLLVVRGSFILVALHNRRYDYIPLSEHNPQVITIPPGVPHGAINLSSEDCLLVNAVLRHGESHPLDYRPMKPPFPYDFNKIHTMLETIEKKATVVS</sequence>
<dbReference type="InterPro" id="IPR014710">
    <property type="entry name" value="RmlC-like_jellyroll"/>
</dbReference>
<accession>T2J2X8</accession>
<dbReference type="InterPro" id="IPR011051">
    <property type="entry name" value="RmlC_Cupin_sf"/>
</dbReference>
<dbReference type="EMBL" id="CAQL01001257">
    <property type="protein sequence ID" value="CCQ59519.1"/>
    <property type="molecule type" value="Genomic_DNA"/>
</dbReference>
<gene>
    <name evidence="1" type="ORF">CWATWH0005_1077</name>
</gene>
<evidence type="ECO:0008006" key="3">
    <source>
        <dbReference type="Google" id="ProtNLM"/>
    </source>
</evidence>
<evidence type="ECO:0000313" key="1">
    <source>
        <dbReference type="EMBL" id="CCQ59519.1"/>
    </source>
</evidence>
<dbReference type="SUPFAM" id="SSF51182">
    <property type="entry name" value="RmlC-like cupins"/>
    <property type="match status" value="1"/>
</dbReference>
<dbReference type="Gene3D" id="2.60.120.10">
    <property type="entry name" value="Jelly Rolls"/>
    <property type="match status" value="1"/>
</dbReference>
<reference evidence="1 2" key="1">
    <citation type="submission" date="2013-01" db="EMBL/GenBank/DDBJ databases">
        <authorList>
            <person name="Bench S."/>
        </authorList>
    </citation>
    <scope>NUCLEOTIDE SEQUENCE [LARGE SCALE GENOMIC DNA]</scope>
    <source>
        <strain evidence="1 2">WH 0005</strain>
    </source>
</reference>
<comment type="caution">
    <text evidence="1">The sequence shown here is derived from an EMBL/GenBank/DDBJ whole genome shotgun (WGS) entry which is preliminary data.</text>
</comment>
<dbReference type="AlphaFoldDB" id="T2J2X8"/>
<evidence type="ECO:0000313" key="2">
    <source>
        <dbReference type="Proteomes" id="UP000017981"/>
    </source>
</evidence>
<organism evidence="1 2">
    <name type="scientific">Crocosphaera watsonii WH 0005</name>
    <dbReference type="NCBI Taxonomy" id="423472"/>
    <lineage>
        <taxon>Bacteria</taxon>
        <taxon>Bacillati</taxon>
        <taxon>Cyanobacteriota</taxon>
        <taxon>Cyanophyceae</taxon>
        <taxon>Oscillatoriophycideae</taxon>
        <taxon>Chroococcales</taxon>
        <taxon>Aphanothecaceae</taxon>
        <taxon>Crocosphaera</taxon>
    </lineage>
</organism>
<dbReference type="RefSeq" id="WP_021834267.1">
    <property type="nucleotide sequence ID" value="NZ_CAQL01001257.1"/>
</dbReference>
<proteinExistence type="predicted"/>
<reference evidence="1 2" key="2">
    <citation type="submission" date="2013-09" db="EMBL/GenBank/DDBJ databases">
        <title>Whole genome comparison of six Crocosphaera watsonii strains with differing phenotypes.</title>
        <authorList>
            <person name="Bench S.R."/>
            <person name="Heller P."/>
            <person name="Frank I."/>
            <person name="Arciniega M."/>
            <person name="Shilova I.N."/>
            <person name="Zehr J.P."/>
        </authorList>
    </citation>
    <scope>NUCLEOTIDE SEQUENCE [LARGE SCALE GENOMIC DNA]</scope>
    <source>
        <strain evidence="1 2">WH 0005</strain>
    </source>
</reference>
<name>T2J2X8_CROWT</name>
<dbReference type="Proteomes" id="UP000017981">
    <property type="component" value="Unassembled WGS sequence"/>
</dbReference>